<dbReference type="InterPro" id="IPR037046">
    <property type="entry name" value="AlkA_N_sf"/>
</dbReference>
<dbReference type="GO" id="GO:0043916">
    <property type="term" value="F:DNA-7-methylguanine glycosylase activity"/>
    <property type="evidence" value="ECO:0007669"/>
    <property type="project" value="TreeGrafter"/>
</dbReference>
<evidence type="ECO:0000256" key="6">
    <source>
        <dbReference type="ARBA" id="ARBA00023204"/>
    </source>
</evidence>
<dbReference type="InterPro" id="IPR012904">
    <property type="entry name" value="OGG_N"/>
</dbReference>
<proteinExistence type="inferred from homology"/>
<dbReference type="EC" id="3.2.2.21" evidence="3"/>
<dbReference type="Proteomes" id="UP000502136">
    <property type="component" value="Chromosome"/>
</dbReference>
<dbReference type="Gene3D" id="3.30.310.20">
    <property type="entry name" value="DNA-3-methyladenine glycosylase AlkA, N-terminal domain"/>
    <property type="match status" value="1"/>
</dbReference>
<dbReference type="Pfam" id="PF07934">
    <property type="entry name" value="OGG_N"/>
    <property type="match status" value="1"/>
</dbReference>
<dbReference type="GO" id="GO:0008534">
    <property type="term" value="F:oxidized purine nucleobase lesion DNA N-glycosylase activity"/>
    <property type="evidence" value="ECO:0007669"/>
    <property type="project" value="InterPro"/>
</dbReference>
<dbReference type="GO" id="GO:0006307">
    <property type="term" value="P:DNA alkylation repair"/>
    <property type="evidence" value="ECO:0007669"/>
    <property type="project" value="TreeGrafter"/>
</dbReference>
<sequence>MLAHVRRYAEEWFDLDRDLAPFYRLTDADPLLREVGQTLRGLRMVGIPDLFEAACWGIIGQQINLPFAYALKKRFTETFGSSVQHEGETYWSFPKPEAVAALEPPDIAALQMTTRKSEYLIGVAGRVADGTLDKRELEAADWAEAEKRLTAIRGIGPWTAHYVMMRCLRMAEALPAADVGLQHAIRIAAGMDRKPTAAEVREQARAWAGWEAYATFYLWRTLY</sequence>
<evidence type="ECO:0000256" key="2">
    <source>
        <dbReference type="ARBA" id="ARBA00010817"/>
    </source>
</evidence>
<name>A0A6H2H3B6_9BACL</name>
<keyword evidence="4" id="KW-0227">DNA damage</keyword>
<gene>
    <name evidence="8" type="ORF">HGI30_04175</name>
</gene>
<comment type="similarity">
    <text evidence="2">Belongs to the alkylbase DNA glycosidase AlkA family.</text>
</comment>
<dbReference type="CDD" id="cd00056">
    <property type="entry name" value="ENDO3c"/>
    <property type="match status" value="1"/>
</dbReference>
<dbReference type="FunFam" id="1.10.340.30:FF:000004">
    <property type="entry name" value="DNA-3-methyladenine glycosylase II"/>
    <property type="match status" value="1"/>
</dbReference>
<keyword evidence="9" id="KW-1185">Reference proteome</keyword>
<dbReference type="InterPro" id="IPR003265">
    <property type="entry name" value="HhH-GPD_domain"/>
</dbReference>
<feature type="domain" description="HhH-GPD" evidence="7">
    <location>
        <begin position="59"/>
        <end position="223"/>
    </location>
</feature>
<evidence type="ECO:0000256" key="4">
    <source>
        <dbReference type="ARBA" id="ARBA00022763"/>
    </source>
</evidence>
<dbReference type="Gene3D" id="1.10.340.30">
    <property type="entry name" value="Hypothetical protein, domain 2"/>
    <property type="match status" value="1"/>
</dbReference>
<dbReference type="SUPFAM" id="SSF48150">
    <property type="entry name" value="DNA-glycosylase"/>
    <property type="match status" value="1"/>
</dbReference>
<evidence type="ECO:0000259" key="7">
    <source>
        <dbReference type="SMART" id="SM00478"/>
    </source>
</evidence>
<dbReference type="Pfam" id="PF00730">
    <property type="entry name" value="HhH-GPD"/>
    <property type="match status" value="1"/>
</dbReference>
<protein>
    <recommendedName>
        <fullName evidence="3">DNA-3-methyladenine glycosylase II</fullName>
        <ecNumber evidence="3">3.2.2.21</ecNumber>
    </recommendedName>
</protein>
<dbReference type="InterPro" id="IPR023170">
    <property type="entry name" value="HhH_base_excis_C"/>
</dbReference>
<dbReference type="Gene3D" id="1.10.1670.10">
    <property type="entry name" value="Helix-hairpin-Helix base-excision DNA repair enzymes (C-terminal)"/>
    <property type="match status" value="1"/>
</dbReference>
<dbReference type="InterPro" id="IPR051912">
    <property type="entry name" value="Alkylbase_DNA_Glycosylase/TA"/>
</dbReference>
<dbReference type="SMART" id="SM00478">
    <property type="entry name" value="ENDO3c"/>
    <property type="match status" value="1"/>
</dbReference>
<evidence type="ECO:0000313" key="9">
    <source>
        <dbReference type="Proteomes" id="UP000502136"/>
    </source>
</evidence>
<keyword evidence="6" id="KW-0234">DNA repair</keyword>
<evidence type="ECO:0000256" key="5">
    <source>
        <dbReference type="ARBA" id="ARBA00022801"/>
    </source>
</evidence>
<dbReference type="KEGG" id="palr:HGI30_04175"/>
<dbReference type="GO" id="GO:0032131">
    <property type="term" value="F:alkylated DNA binding"/>
    <property type="evidence" value="ECO:0007669"/>
    <property type="project" value="TreeGrafter"/>
</dbReference>
<comment type="catalytic activity">
    <reaction evidence="1">
        <text>Hydrolysis of alkylated DNA, releasing 3-methyladenine, 3-methylguanine, 7-methylguanine and 7-methyladenine.</text>
        <dbReference type="EC" id="3.2.2.21"/>
    </reaction>
</comment>
<dbReference type="GO" id="GO:0006285">
    <property type="term" value="P:base-excision repair, AP site formation"/>
    <property type="evidence" value="ECO:0007669"/>
    <property type="project" value="TreeGrafter"/>
</dbReference>
<dbReference type="PANTHER" id="PTHR43003">
    <property type="entry name" value="DNA-3-METHYLADENINE GLYCOSYLASE"/>
    <property type="match status" value="1"/>
</dbReference>
<dbReference type="AlphaFoldDB" id="A0A6H2H3B6"/>
<evidence type="ECO:0000256" key="3">
    <source>
        <dbReference type="ARBA" id="ARBA00012000"/>
    </source>
</evidence>
<dbReference type="InterPro" id="IPR011257">
    <property type="entry name" value="DNA_glycosylase"/>
</dbReference>
<dbReference type="EMBL" id="CP051428">
    <property type="protein sequence ID" value="QJC54193.1"/>
    <property type="molecule type" value="Genomic_DNA"/>
</dbReference>
<keyword evidence="5" id="KW-0378">Hydrolase</keyword>
<reference evidence="8 9" key="1">
    <citation type="submission" date="2020-04" db="EMBL/GenBank/DDBJ databases">
        <title>Novel Paenibacillus strain UniB2 isolated from commercial digestive syrup.</title>
        <authorList>
            <person name="Thorat V."/>
            <person name="Kirdat K."/>
            <person name="Tiwarekar B."/>
            <person name="Yadav A."/>
        </authorList>
    </citation>
    <scope>NUCLEOTIDE SEQUENCE [LARGE SCALE GENOMIC DNA]</scope>
    <source>
        <strain evidence="8 9">UniB2</strain>
    </source>
</reference>
<organism evidence="8 9">
    <name type="scientific">Paenibacillus albicereus</name>
    <dbReference type="NCBI Taxonomy" id="2726185"/>
    <lineage>
        <taxon>Bacteria</taxon>
        <taxon>Bacillati</taxon>
        <taxon>Bacillota</taxon>
        <taxon>Bacilli</taxon>
        <taxon>Bacillales</taxon>
        <taxon>Paenibacillaceae</taxon>
        <taxon>Paenibacillus</taxon>
    </lineage>
</organism>
<dbReference type="GO" id="GO:0008725">
    <property type="term" value="F:DNA-3-methyladenine glycosylase activity"/>
    <property type="evidence" value="ECO:0007669"/>
    <property type="project" value="TreeGrafter"/>
</dbReference>
<dbReference type="GO" id="GO:0005737">
    <property type="term" value="C:cytoplasm"/>
    <property type="evidence" value="ECO:0007669"/>
    <property type="project" value="TreeGrafter"/>
</dbReference>
<dbReference type="PANTHER" id="PTHR43003:SF12">
    <property type="entry name" value="DNA-3-METHYLADENINE GLYCOSYLASE"/>
    <property type="match status" value="1"/>
</dbReference>
<evidence type="ECO:0000256" key="1">
    <source>
        <dbReference type="ARBA" id="ARBA00000086"/>
    </source>
</evidence>
<accession>A0A6H2H3B6</accession>
<dbReference type="GO" id="GO:0006289">
    <property type="term" value="P:nucleotide-excision repair"/>
    <property type="evidence" value="ECO:0007669"/>
    <property type="project" value="InterPro"/>
</dbReference>
<dbReference type="GO" id="GO:0032993">
    <property type="term" value="C:protein-DNA complex"/>
    <property type="evidence" value="ECO:0007669"/>
    <property type="project" value="TreeGrafter"/>
</dbReference>
<evidence type="ECO:0000313" key="8">
    <source>
        <dbReference type="EMBL" id="QJC54193.1"/>
    </source>
</evidence>